<dbReference type="AlphaFoldDB" id="A0A1E2UNV0"/>
<dbReference type="InterPro" id="IPR020846">
    <property type="entry name" value="MFS_dom"/>
</dbReference>
<dbReference type="GO" id="GO:0022857">
    <property type="term" value="F:transmembrane transporter activity"/>
    <property type="evidence" value="ECO:0007669"/>
    <property type="project" value="InterPro"/>
</dbReference>
<feature type="transmembrane region" description="Helical" evidence="7">
    <location>
        <begin position="309"/>
        <end position="333"/>
    </location>
</feature>
<dbReference type="GO" id="GO:0005886">
    <property type="term" value="C:plasma membrane"/>
    <property type="evidence" value="ECO:0007669"/>
    <property type="project" value="UniProtKB-SubCell"/>
</dbReference>
<dbReference type="STRING" id="1818881.A3196_06490"/>
<evidence type="ECO:0000256" key="1">
    <source>
        <dbReference type="ARBA" id="ARBA00004651"/>
    </source>
</evidence>
<dbReference type="InterPro" id="IPR050171">
    <property type="entry name" value="MFS_Transporters"/>
</dbReference>
<feature type="transmembrane region" description="Helical" evidence="7">
    <location>
        <begin position="109"/>
        <end position="130"/>
    </location>
</feature>
<proteinExistence type="predicted"/>
<feature type="transmembrane region" description="Helical" evidence="7">
    <location>
        <begin position="345"/>
        <end position="368"/>
    </location>
</feature>
<feature type="transmembrane region" description="Helical" evidence="7">
    <location>
        <begin position="50"/>
        <end position="73"/>
    </location>
</feature>
<keyword evidence="5 7" id="KW-1133">Transmembrane helix</keyword>
<feature type="transmembrane region" description="Helical" evidence="7">
    <location>
        <begin position="285"/>
        <end position="303"/>
    </location>
</feature>
<keyword evidence="2" id="KW-0813">Transport</keyword>
<evidence type="ECO:0000313" key="9">
    <source>
        <dbReference type="EMBL" id="ODB96438.1"/>
    </source>
</evidence>
<organism evidence="9 10">
    <name type="scientific">Candidatus Thiodiazotropha endoloripes</name>
    <dbReference type="NCBI Taxonomy" id="1818881"/>
    <lineage>
        <taxon>Bacteria</taxon>
        <taxon>Pseudomonadati</taxon>
        <taxon>Pseudomonadota</taxon>
        <taxon>Gammaproteobacteria</taxon>
        <taxon>Chromatiales</taxon>
        <taxon>Sedimenticolaceae</taxon>
        <taxon>Candidatus Thiodiazotropha</taxon>
    </lineage>
</organism>
<evidence type="ECO:0000313" key="10">
    <source>
        <dbReference type="Proteomes" id="UP000094849"/>
    </source>
</evidence>
<dbReference type="RefSeq" id="WP_069004172.1">
    <property type="nucleotide sequence ID" value="NZ_LVJW01000003.1"/>
</dbReference>
<feature type="transmembrane region" description="Helical" evidence="7">
    <location>
        <begin position="142"/>
        <end position="166"/>
    </location>
</feature>
<dbReference type="Proteomes" id="UP000094849">
    <property type="component" value="Unassembled WGS sequence"/>
</dbReference>
<dbReference type="PANTHER" id="PTHR23517:SF2">
    <property type="entry name" value="MULTIDRUG RESISTANCE PROTEIN MDTH"/>
    <property type="match status" value="1"/>
</dbReference>
<gene>
    <name evidence="9" type="ORF">A3196_06490</name>
</gene>
<reference evidence="9 10" key="1">
    <citation type="submission" date="2016-03" db="EMBL/GenBank/DDBJ databases">
        <title>Chemosynthetic sulphur-oxidizing symbionts of marine invertebrate animals are capable of nitrogen fixation.</title>
        <authorList>
            <person name="Petersen J.M."/>
            <person name="Kemper A."/>
            <person name="Gruber-Vodicka H."/>
            <person name="Cardini U."/>
            <person name="Geest Mvander."/>
            <person name="Kleiner M."/>
            <person name="Bulgheresi S."/>
            <person name="Fussmann M."/>
            <person name="Herbold C."/>
            <person name="Seah B.K.B."/>
            <person name="Antony C.Paul."/>
            <person name="Liu D."/>
            <person name="Belitz A."/>
            <person name="Weber M."/>
        </authorList>
    </citation>
    <scope>NUCLEOTIDE SEQUENCE [LARGE SCALE GENOMIC DNA]</scope>
    <source>
        <strain evidence="9">G_D</strain>
    </source>
</reference>
<evidence type="ECO:0000256" key="4">
    <source>
        <dbReference type="ARBA" id="ARBA00022692"/>
    </source>
</evidence>
<feature type="transmembrane region" description="Helical" evidence="7">
    <location>
        <begin position="374"/>
        <end position="390"/>
    </location>
</feature>
<feature type="transmembrane region" description="Helical" evidence="7">
    <location>
        <begin position="85"/>
        <end position="103"/>
    </location>
</feature>
<feature type="transmembrane region" description="Helical" evidence="7">
    <location>
        <begin position="20"/>
        <end position="44"/>
    </location>
</feature>
<dbReference type="PROSITE" id="PS50850">
    <property type="entry name" value="MFS"/>
    <property type="match status" value="1"/>
</dbReference>
<dbReference type="Gene3D" id="1.20.1250.20">
    <property type="entry name" value="MFS general substrate transporter like domains"/>
    <property type="match status" value="1"/>
</dbReference>
<name>A0A1E2UNV0_9GAMM</name>
<sequence length="462" mass="49487">MSNKRGNGSGLNAIERRAAYSLSGLFSLRMLGLFLILPVFSLYAEGLPDVTPLLVGIAIGIYGLTQALLQIPFGMLSDRIGRKPVLIGGLLVFAFGSVVAATSETIYGIILGRALQGSGAIAAVIMALAADLSREQRRLRMMAIIGISIGFAFAVALILGPILNSWIGVPGIFWLTAVLALCGVAIVLFVVPTPKESHFHRDAEAVPSQFGKVLADPELLRLDLGILTLHMTLTAMFLAYPLSLRDLGMASESHWQIYLPVMLLSMVMMVPFVIIAESRRRMRPVFLGGIAALGLAAALLYGFSQQLLVLVVGLFIFFTAFNLLEATLPSLIAKSAPGERKGTAMGVYSSSQFIGAFLGGALGGWIHTYFGNEGVFLLCGVMALVWLLIARGMPDPSYLSNYLLPVGKLDESEVARLAAKLMAIDGVDDAVIIAEDEVAYLKVDLQVVDQQVLDDYAVGEVH</sequence>
<dbReference type="InterPro" id="IPR011701">
    <property type="entry name" value="MFS"/>
</dbReference>
<keyword evidence="6 7" id="KW-0472">Membrane</keyword>
<keyword evidence="10" id="KW-1185">Reference proteome</keyword>
<evidence type="ECO:0000256" key="3">
    <source>
        <dbReference type="ARBA" id="ARBA00022475"/>
    </source>
</evidence>
<evidence type="ECO:0000256" key="7">
    <source>
        <dbReference type="SAM" id="Phobius"/>
    </source>
</evidence>
<dbReference type="SUPFAM" id="SSF103473">
    <property type="entry name" value="MFS general substrate transporter"/>
    <property type="match status" value="1"/>
</dbReference>
<dbReference type="EMBL" id="LVJZ01000003">
    <property type="protein sequence ID" value="ODB96438.1"/>
    <property type="molecule type" value="Genomic_DNA"/>
</dbReference>
<protein>
    <submittedName>
        <fullName evidence="9">MFS transporter</fullName>
    </submittedName>
</protein>
<dbReference type="PANTHER" id="PTHR23517">
    <property type="entry name" value="RESISTANCE PROTEIN MDTM, PUTATIVE-RELATED-RELATED"/>
    <property type="match status" value="1"/>
</dbReference>
<feature type="transmembrane region" description="Helical" evidence="7">
    <location>
        <begin position="255"/>
        <end position="276"/>
    </location>
</feature>
<accession>A0A1E2UNV0</accession>
<keyword evidence="3" id="KW-1003">Cell membrane</keyword>
<evidence type="ECO:0000256" key="6">
    <source>
        <dbReference type="ARBA" id="ARBA00023136"/>
    </source>
</evidence>
<feature type="transmembrane region" description="Helical" evidence="7">
    <location>
        <begin position="172"/>
        <end position="191"/>
    </location>
</feature>
<evidence type="ECO:0000259" key="8">
    <source>
        <dbReference type="PROSITE" id="PS50850"/>
    </source>
</evidence>
<evidence type="ECO:0000256" key="5">
    <source>
        <dbReference type="ARBA" id="ARBA00022989"/>
    </source>
</evidence>
<dbReference type="Pfam" id="PF07690">
    <property type="entry name" value="MFS_1"/>
    <property type="match status" value="1"/>
</dbReference>
<dbReference type="Gene3D" id="3.30.70.100">
    <property type="match status" value="1"/>
</dbReference>
<dbReference type="CDD" id="cd17472">
    <property type="entry name" value="MFS_YajR_like"/>
    <property type="match status" value="1"/>
</dbReference>
<comment type="subcellular location">
    <subcellularLocation>
        <location evidence="1">Cell membrane</location>
        <topology evidence="1">Multi-pass membrane protein</topology>
    </subcellularLocation>
</comment>
<comment type="caution">
    <text evidence="9">The sequence shown here is derived from an EMBL/GenBank/DDBJ whole genome shotgun (WGS) entry which is preliminary data.</text>
</comment>
<feature type="transmembrane region" description="Helical" evidence="7">
    <location>
        <begin position="224"/>
        <end position="243"/>
    </location>
</feature>
<keyword evidence="4 7" id="KW-0812">Transmembrane</keyword>
<evidence type="ECO:0000256" key="2">
    <source>
        <dbReference type="ARBA" id="ARBA00022448"/>
    </source>
</evidence>
<dbReference type="InterPro" id="IPR036259">
    <property type="entry name" value="MFS_trans_sf"/>
</dbReference>
<feature type="domain" description="Major facilitator superfamily (MFS) profile" evidence="8">
    <location>
        <begin position="18"/>
        <end position="398"/>
    </location>
</feature>